<evidence type="ECO:0000313" key="1">
    <source>
        <dbReference type="EMBL" id="KAH9734493.1"/>
    </source>
</evidence>
<dbReference type="Proteomes" id="UP000829398">
    <property type="component" value="Chromosome 6"/>
</dbReference>
<reference evidence="2" key="1">
    <citation type="journal article" date="2023" name="Hortic. Res.">
        <title>A chromosome-level phased genome enabling allele-level studies in sweet orange: a case study on citrus Huanglongbing tolerance.</title>
        <authorList>
            <person name="Wu B."/>
            <person name="Yu Q."/>
            <person name="Deng Z."/>
            <person name="Duan Y."/>
            <person name="Luo F."/>
            <person name="Gmitter F. Jr."/>
        </authorList>
    </citation>
    <scope>NUCLEOTIDE SEQUENCE [LARGE SCALE GENOMIC DNA]</scope>
    <source>
        <strain evidence="2">cv. Valencia</strain>
    </source>
</reference>
<accession>A0ACB8JPI1</accession>
<dbReference type="EMBL" id="CM039175">
    <property type="protein sequence ID" value="KAH9734493.1"/>
    <property type="molecule type" value="Genomic_DNA"/>
</dbReference>
<protein>
    <submittedName>
        <fullName evidence="1">Uncharacterized protein</fullName>
    </submittedName>
</protein>
<gene>
    <name evidence="1" type="ORF">KPL71_017394</name>
</gene>
<proteinExistence type="predicted"/>
<sequence>MTYGPKSLMDNPAENRHMKEAKKETDDVIIGAIDERLAKTGLKHKDIGILVVNSSLFNPTPSLSAFIVNHYKLRSNILSYNLGGAAKFLHSCGKHREHYSRLVYRQ</sequence>
<name>A0ACB8JPI1_CITSI</name>
<organism evidence="1 2">
    <name type="scientific">Citrus sinensis</name>
    <name type="common">Sweet orange</name>
    <name type="synonym">Citrus aurantium var. sinensis</name>
    <dbReference type="NCBI Taxonomy" id="2711"/>
    <lineage>
        <taxon>Eukaryota</taxon>
        <taxon>Viridiplantae</taxon>
        <taxon>Streptophyta</taxon>
        <taxon>Embryophyta</taxon>
        <taxon>Tracheophyta</taxon>
        <taxon>Spermatophyta</taxon>
        <taxon>Magnoliopsida</taxon>
        <taxon>eudicotyledons</taxon>
        <taxon>Gunneridae</taxon>
        <taxon>Pentapetalae</taxon>
        <taxon>rosids</taxon>
        <taxon>malvids</taxon>
        <taxon>Sapindales</taxon>
        <taxon>Rutaceae</taxon>
        <taxon>Aurantioideae</taxon>
        <taxon>Citrus</taxon>
    </lineage>
</organism>
<evidence type="ECO:0000313" key="2">
    <source>
        <dbReference type="Proteomes" id="UP000829398"/>
    </source>
</evidence>
<comment type="caution">
    <text evidence="1">The sequence shown here is derived from an EMBL/GenBank/DDBJ whole genome shotgun (WGS) entry which is preliminary data.</text>
</comment>
<keyword evidence="2" id="KW-1185">Reference proteome</keyword>